<dbReference type="PANTHER" id="PTHR10408">
    <property type="entry name" value="STEROL O-ACYLTRANSFERASE"/>
    <property type="match status" value="1"/>
</dbReference>
<keyword evidence="4 11" id="KW-0812">Transmembrane</keyword>
<evidence type="ECO:0000256" key="1">
    <source>
        <dbReference type="ARBA" id="ARBA00004477"/>
    </source>
</evidence>
<organism evidence="12 13">
    <name type="scientific">Tuber aestivum</name>
    <name type="common">summer truffle</name>
    <dbReference type="NCBI Taxonomy" id="59557"/>
    <lineage>
        <taxon>Eukaryota</taxon>
        <taxon>Fungi</taxon>
        <taxon>Dikarya</taxon>
        <taxon>Ascomycota</taxon>
        <taxon>Pezizomycotina</taxon>
        <taxon>Pezizomycetes</taxon>
        <taxon>Pezizales</taxon>
        <taxon>Tuberaceae</taxon>
        <taxon>Tuber</taxon>
    </lineage>
</organism>
<evidence type="ECO:0000256" key="10">
    <source>
        <dbReference type="SAM" id="MobiDB-lite"/>
    </source>
</evidence>
<dbReference type="GO" id="GO:0005789">
    <property type="term" value="C:endoplasmic reticulum membrane"/>
    <property type="evidence" value="ECO:0007669"/>
    <property type="project" value="UniProtKB-SubCell"/>
</dbReference>
<gene>
    <name evidence="12" type="ORF">GSTUAT00003209001</name>
</gene>
<dbReference type="InterPro" id="IPR004299">
    <property type="entry name" value="MBOAT_fam"/>
</dbReference>
<feature type="compositionally biased region" description="Polar residues" evidence="10">
    <location>
        <begin position="1"/>
        <end position="26"/>
    </location>
</feature>
<feature type="compositionally biased region" description="Basic and acidic residues" evidence="10">
    <location>
        <begin position="76"/>
        <end position="85"/>
    </location>
</feature>
<keyword evidence="3" id="KW-0808">Transferase</keyword>
<evidence type="ECO:0000256" key="8">
    <source>
        <dbReference type="ARBA" id="ARBA00023315"/>
    </source>
</evidence>
<evidence type="ECO:0008006" key="14">
    <source>
        <dbReference type="Google" id="ProtNLM"/>
    </source>
</evidence>
<dbReference type="Proteomes" id="UP001412239">
    <property type="component" value="Unassembled WGS sequence"/>
</dbReference>
<dbReference type="InterPro" id="IPR014371">
    <property type="entry name" value="Oat_ACAT_DAG_ARE"/>
</dbReference>
<keyword evidence="13" id="KW-1185">Reference proteome</keyword>
<evidence type="ECO:0000256" key="6">
    <source>
        <dbReference type="ARBA" id="ARBA00022989"/>
    </source>
</evidence>
<evidence type="ECO:0000256" key="5">
    <source>
        <dbReference type="ARBA" id="ARBA00022824"/>
    </source>
</evidence>
<dbReference type="EMBL" id="LN890986">
    <property type="protein sequence ID" value="CUS12716.1"/>
    <property type="molecule type" value="Genomic_DNA"/>
</dbReference>
<comment type="similarity">
    <text evidence="2">Belongs to the membrane-bound acyltransferase family. Sterol o-acyltransferase subfamily.</text>
</comment>
<feature type="transmembrane region" description="Helical" evidence="11">
    <location>
        <begin position="435"/>
        <end position="454"/>
    </location>
</feature>
<comment type="function">
    <text evidence="9">Sterol O-acyltransferase that catalyzes the formation of stery esters.</text>
</comment>
<dbReference type="PANTHER" id="PTHR10408:SF23">
    <property type="entry name" value="STEROL O-ACYLTRANSFERASE 1-RELATED"/>
    <property type="match status" value="1"/>
</dbReference>
<evidence type="ECO:0000256" key="2">
    <source>
        <dbReference type="ARBA" id="ARBA00009010"/>
    </source>
</evidence>
<evidence type="ECO:0000313" key="12">
    <source>
        <dbReference type="EMBL" id="CUS12716.1"/>
    </source>
</evidence>
<dbReference type="GO" id="GO:0008204">
    <property type="term" value="P:ergosterol metabolic process"/>
    <property type="evidence" value="ECO:0007669"/>
    <property type="project" value="TreeGrafter"/>
</dbReference>
<keyword evidence="5" id="KW-0256">Endoplasmic reticulum</keyword>
<feature type="region of interest" description="Disordered" evidence="10">
    <location>
        <begin position="1"/>
        <end position="86"/>
    </location>
</feature>
<sequence>MVQFTKSTMSQRAPSTNNNITSSPETYTFLLGELRTAFSSDPPSPESASPAGDLDDAQLSANSTEGPVVGFGLGGEHGERRFQEKAKRRASVPVRLEKIRGREKYRLVIDDELRKLLAGGDGVSGGKRKKKFNDLVFTKRFTVFDHRSPEAASSTFRGFYTVFWWLTPPPGIHITKKLTSNRVSVVILILKLAATSYKEHGRLFGIDILSIMFNPDNLIDCLLVDATMFWGSTLWCVPLQKAIAKGRLSWERTGWMLQMVWEAAYLGVVIEYTLWRDWPWIQTVFIVLHCLASLMKQHSYAFYNGHLSGVYKRLQSLERKLEELRALDTSEPNARHLVRAGSVDSGVDTRAGSEEKEELGSAQVEDFEKAIMEEVAACDGELSSHVEGGDGPEVVYPQNLTWWNYFEYIHFPTVVYELAYPRTTSINWRYVVEKITATFGVLGVMIVVSQHLILPVVLQTHALRLLPLSSRLQAFPYIILDLVFPFMLEYLMVWYLIWELILNVLAELTFFADHGFYGPWWNSATWATFARDWNTPVHNFLHRHVYHSCISSWHVSRGTATVITFLLSALVHELVMWSLFKRLRGYLFVMMMLQIPLVKASRTGWLKGRETLGNVLFWLGVYTTPSLLCSLYLVV</sequence>
<dbReference type="AlphaFoldDB" id="A0A292PYR0"/>
<feature type="transmembrane region" description="Helical" evidence="11">
    <location>
        <begin position="560"/>
        <end position="580"/>
    </location>
</feature>
<evidence type="ECO:0000256" key="4">
    <source>
        <dbReference type="ARBA" id="ARBA00022692"/>
    </source>
</evidence>
<keyword evidence="6 11" id="KW-1133">Transmembrane helix</keyword>
<feature type="transmembrane region" description="Helical" evidence="11">
    <location>
        <begin position="615"/>
        <end position="634"/>
    </location>
</feature>
<accession>A0A292PYR0</accession>
<evidence type="ECO:0000313" key="13">
    <source>
        <dbReference type="Proteomes" id="UP001412239"/>
    </source>
</evidence>
<dbReference type="GO" id="GO:0034737">
    <property type="term" value="F:ergosterol O-acyltransferase activity"/>
    <property type="evidence" value="ECO:0007669"/>
    <property type="project" value="TreeGrafter"/>
</dbReference>
<evidence type="ECO:0000256" key="11">
    <source>
        <dbReference type="SAM" id="Phobius"/>
    </source>
</evidence>
<proteinExistence type="inferred from homology"/>
<feature type="transmembrane region" description="Helical" evidence="11">
    <location>
        <begin position="474"/>
        <end position="497"/>
    </location>
</feature>
<comment type="subcellular location">
    <subcellularLocation>
        <location evidence="1">Endoplasmic reticulum membrane</location>
        <topology evidence="1">Multi-pass membrane protein</topology>
    </subcellularLocation>
</comment>
<name>A0A292PYR0_9PEZI</name>
<keyword evidence="7 11" id="KW-0472">Membrane</keyword>
<protein>
    <recommendedName>
        <fullName evidence="14">O-acyltransferase</fullName>
    </recommendedName>
</protein>
<evidence type="ECO:0000256" key="9">
    <source>
        <dbReference type="ARBA" id="ARBA00023568"/>
    </source>
</evidence>
<feature type="compositionally biased region" description="Low complexity" evidence="10">
    <location>
        <begin position="37"/>
        <end position="51"/>
    </location>
</feature>
<dbReference type="Pfam" id="PF03062">
    <property type="entry name" value="MBOAT"/>
    <property type="match status" value="1"/>
</dbReference>
<reference evidence="12" key="1">
    <citation type="submission" date="2015-10" db="EMBL/GenBank/DDBJ databases">
        <authorList>
            <person name="Regsiter A."/>
            <person name="william w."/>
        </authorList>
    </citation>
    <scope>NUCLEOTIDE SEQUENCE</scope>
    <source>
        <strain evidence="12">Montdore</strain>
    </source>
</reference>
<evidence type="ECO:0000256" key="3">
    <source>
        <dbReference type="ARBA" id="ARBA00022679"/>
    </source>
</evidence>
<keyword evidence="8" id="KW-0012">Acyltransferase</keyword>
<evidence type="ECO:0000256" key="7">
    <source>
        <dbReference type="ARBA" id="ARBA00023136"/>
    </source>
</evidence>